<dbReference type="RefSeq" id="WP_305753658.1">
    <property type="nucleotide sequence ID" value="NZ_JAPCKK010000010.1"/>
</dbReference>
<evidence type="ECO:0000313" key="8">
    <source>
        <dbReference type="Proteomes" id="UP001241848"/>
    </source>
</evidence>
<feature type="transmembrane region" description="Helical" evidence="6">
    <location>
        <begin position="243"/>
        <end position="265"/>
    </location>
</feature>
<keyword evidence="8" id="KW-1185">Reference proteome</keyword>
<dbReference type="Gene3D" id="1.20.1250.20">
    <property type="entry name" value="MFS general substrate transporter like domains"/>
    <property type="match status" value="1"/>
</dbReference>
<name>A0ABT9FMR3_9BACL</name>
<evidence type="ECO:0000256" key="6">
    <source>
        <dbReference type="SAM" id="Phobius"/>
    </source>
</evidence>
<organism evidence="7 8">
    <name type="scientific">Paenibacillus zeirhizosphaerae</name>
    <dbReference type="NCBI Taxonomy" id="2987519"/>
    <lineage>
        <taxon>Bacteria</taxon>
        <taxon>Bacillati</taxon>
        <taxon>Bacillota</taxon>
        <taxon>Bacilli</taxon>
        <taxon>Bacillales</taxon>
        <taxon>Paenibacillaceae</taxon>
        <taxon>Paenibacillus</taxon>
    </lineage>
</organism>
<evidence type="ECO:0000256" key="4">
    <source>
        <dbReference type="ARBA" id="ARBA00022989"/>
    </source>
</evidence>
<proteinExistence type="predicted"/>
<sequence length="434" mass="47216">MNSQESRQENAPDTGNRASYRALFAIRNYRLLLMSQTISVIGDGVYAIALIWLMKLLTGSALWMSALLVAETLPLIVLGMFAGVIVDRSSKRKILICCDIIRGIIIAMVILLWITGVLLPYQLIAAALLLSSFTAFFGPARAVTVRNIVPEPYMFQAQSVAQLVQTVVGLTAPALGAWLLTIGTVYAFGFNAATFFISCLLLMLVRDARMTERREASMNFASLAADFKEGLDTIMTQPLLRNLIIYIMLINFMLSPTALLFPLMVGNASELAVLEISFFIGIAAGALVTGFVRRWPYIVTMSTGLGLLMAGLGMLFWIRGLVWEALFVFAAGLGSPLANVTLQTLFMLKVPRPVLGRAAGMMRVMTEGSRPLAMMLTGMLLSWIPVRSFFGVMGIFGIMVIVLLVMNPAIRKDSDASVHHPAAAEAGAATKEVM</sequence>
<feature type="transmembrane region" description="Helical" evidence="6">
    <location>
        <begin position="186"/>
        <end position="205"/>
    </location>
</feature>
<feature type="transmembrane region" description="Helical" evidence="6">
    <location>
        <begin position="60"/>
        <end position="82"/>
    </location>
</feature>
<feature type="transmembrane region" description="Helical" evidence="6">
    <location>
        <begin position="31"/>
        <end position="54"/>
    </location>
</feature>
<reference evidence="7 8" key="1">
    <citation type="submission" date="2022-10" db="EMBL/GenBank/DDBJ databases">
        <title>Paenibacillus description and whole genome data of maize root bacterial community.</title>
        <authorList>
            <person name="Marton D."/>
            <person name="Farkas M."/>
            <person name="Cserhati M."/>
        </authorList>
    </citation>
    <scope>NUCLEOTIDE SEQUENCE [LARGE SCALE GENOMIC DNA]</scope>
    <source>
        <strain evidence="7 8">P96</strain>
    </source>
</reference>
<comment type="caution">
    <text evidence="7">The sequence shown here is derived from an EMBL/GenBank/DDBJ whole genome shotgun (WGS) entry which is preliminary data.</text>
</comment>
<keyword evidence="4 6" id="KW-1133">Transmembrane helix</keyword>
<feature type="transmembrane region" description="Helical" evidence="6">
    <location>
        <begin position="392"/>
        <end position="410"/>
    </location>
</feature>
<gene>
    <name evidence="7" type="ORF">OIN60_04410</name>
</gene>
<dbReference type="PANTHER" id="PTHR23513:SF6">
    <property type="entry name" value="MAJOR FACILITATOR SUPERFAMILY ASSOCIATED DOMAIN-CONTAINING PROTEIN"/>
    <property type="match status" value="1"/>
</dbReference>
<dbReference type="PRINTS" id="PR01988">
    <property type="entry name" value="EXPORTERBACE"/>
</dbReference>
<dbReference type="PANTHER" id="PTHR23513">
    <property type="entry name" value="INTEGRAL MEMBRANE EFFLUX PROTEIN-RELATED"/>
    <property type="match status" value="1"/>
</dbReference>
<dbReference type="Proteomes" id="UP001241848">
    <property type="component" value="Unassembled WGS sequence"/>
</dbReference>
<accession>A0ABT9FMR3</accession>
<dbReference type="InterPro" id="IPR022324">
    <property type="entry name" value="Bacilysin_exporter_BacE_put"/>
</dbReference>
<evidence type="ECO:0000256" key="5">
    <source>
        <dbReference type="ARBA" id="ARBA00023136"/>
    </source>
</evidence>
<dbReference type="InterPro" id="IPR011701">
    <property type="entry name" value="MFS"/>
</dbReference>
<keyword evidence="5 6" id="KW-0472">Membrane</keyword>
<dbReference type="EMBL" id="JAPCKK010000010">
    <property type="protein sequence ID" value="MDP4096029.1"/>
    <property type="molecule type" value="Genomic_DNA"/>
</dbReference>
<evidence type="ECO:0000256" key="1">
    <source>
        <dbReference type="ARBA" id="ARBA00004651"/>
    </source>
</evidence>
<protein>
    <submittedName>
        <fullName evidence="7">MFS transporter</fullName>
    </submittedName>
</protein>
<feature type="transmembrane region" description="Helical" evidence="6">
    <location>
        <begin position="299"/>
        <end position="319"/>
    </location>
</feature>
<comment type="subcellular location">
    <subcellularLocation>
        <location evidence="1">Cell membrane</location>
        <topology evidence="1">Multi-pass membrane protein</topology>
    </subcellularLocation>
</comment>
<keyword evidence="3 6" id="KW-0812">Transmembrane</keyword>
<dbReference type="SUPFAM" id="SSF103473">
    <property type="entry name" value="MFS general substrate transporter"/>
    <property type="match status" value="1"/>
</dbReference>
<evidence type="ECO:0000256" key="2">
    <source>
        <dbReference type="ARBA" id="ARBA00022475"/>
    </source>
</evidence>
<keyword evidence="2" id="KW-1003">Cell membrane</keyword>
<feature type="transmembrane region" description="Helical" evidence="6">
    <location>
        <begin position="271"/>
        <end position="292"/>
    </location>
</feature>
<dbReference type="InterPro" id="IPR036259">
    <property type="entry name" value="MFS_trans_sf"/>
</dbReference>
<evidence type="ECO:0000313" key="7">
    <source>
        <dbReference type="EMBL" id="MDP4096029.1"/>
    </source>
</evidence>
<dbReference type="Pfam" id="PF07690">
    <property type="entry name" value="MFS_1"/>
    <property type="match status" value="1"/>
</dbReference>
<dbReference type="CDD" id="cd06173">
    <property type="entry name" value="MFS_MefA_like"/>
    <property type="match status" value="1"/>
</dbReference>
<evidence type="ECO:0000256" key="3">
    <source>
        <dbReference type="ARBA" id="ARBA00022692"/>
    </source>
</evidence>